<evidence type="ECO:0000256" key="1">
    <source>
        <dbReference type="SAM" id="MobiDB-lite"/>
    </source>
</evidence>
<evidence type="ECO:0000313" key="3">
    <source>
        <dbReference type="Proteomes" id="UP000557509"/>
    </source>
</evidence>
<sequence>MSTTAFSCFAKVTAVAWFDNDNKPPNIINLKHCSLRDIFVRTWALLLIKTMDPTRLRDNTDKAQHTFPQRILAIQESEEDLTHPHHAHSDDDTDTSPESTHRLAIVDAASELRRGMEARADVVAMARDIGAWTSADPESGDSAAAFVDTVLVPAGVVSEVASMMERAREAMNVDGLVAPDTADFDEYHLKALLGLAMELENIVSSKIACVAMAKAFFKFVLVPLKLAAPVARLLLDQKPKLLLAFASKALLLRTTGGNGFGDDNMKKLLLLALVAPKALDLLKLNTGGDLLPLLKLLPLLGGTKLEALLPIALLAMTAFEGAEAAGFLKALLSQKLSSGRINVESTSEGVSGDEMAIVDYVVESWTTVEEESAAGVDAASELRRGMEARADVVAMARDIGAWTSADPESGDSAAAFVDTVLVPAGVVSEVASMMERAREAMNVDGLVAPDTADFDEYHLKALLGLAMELENIVSSKIACVAMAKAFFKFVLVPLKLAAPVARLLLDQKPKLLLAFASKALLLRTTGGNGFGDDNMKKLLLLALVAPKALDLLKLNTGGDLLPLLKLLPLLGGTKLEALLPIALLAMTAFEGAEAAGFLKALLSQKLSSGRINVESTSEGVSGDEMAIVDYVVESWTTVEEESAAGVDAASELRRGMEARADVVAMARDIGAWTSADPESGDSAAAFVDTVLVPAGVVSEVASMMERAREAMNVDGLVAPDTADFDEYHLKALLGLAMELENIVSSKIACVAMAKAFFKFVLVPLKLAAPVARLLLDQKPKLLLAFASKALLLRTTGGNGFGDDNMKKLLLLALVAPKALDLLKLNTGGDLLPLLKLLPLLGGTKLEALLPIALLAMTAFEGAEAAGFLKALLSQKLSSGRINVESTSEGVSGDEMAIVDYVVESWTTVEEESAAGVDAASELRRGMEARADVVAMARDIGAWTSADPESGDSAAAFVDTVLVPAGVVSEVASMMERAREAMNVDGLVAPDTADFDEYHLKALLGLAMELENIVSSKIACVAMAKAFFKFVLVPLKLAAPVARLLLDQKPKLLLAFASKALLLRTTGGNGFGDDNMKKLLLLALVAPKALDLLKLNTGGDLLPLLKLLPLLGGTKLEALLPIALLAMTAFEGAEAAGFLKALLSQKLSSGRINVESTSEGVSGDEMAIVDYVVESWTTVEEESAAGVDAASELRRGMEARADVVAMARDIGAWTSADPESGDSAAAFVDTVLVPAGVVSEVASMMERAREAMNVDGLVAPDTADFDEYHLKALLGLAMELENIVSSKIACVAMAKAFFKFVLVPLKLAAPVARLLLDQKPKLLLAFASKALLLRTTGGNGFGDDNMKKLLLLALVAPKALDLLKLNTGGDLLPLLKLLPLLGGTKLEALLPIALLAMTAFEGAEAAGFLKALLSQKLSSGRINVESTSEGVSGDEMAIVDYVVESWTTVEEESAAGVDAASELRRGMEARADVVAMARDIGAWTSADPESGDSAAAFVDTVLVPAGVVSEVASMMERAREAMNVDGLVAPDTADFDEYHLKALLGLAMELENIVSSKIACVAMAKAFFKFVLVPLKLAAPVARLLLDQKPKLLLAFASKALLLRTTGGNGFGDDNMKKLLLLALVAPKALDLLKLNTGGDLLPLLKLLPLLGGTKLEALLPIALLAMTAFEGAEAAGFLKALLSQKLSSGRINVESTSEGVSGDEMAIVDYVVESWTTVEEESAAGVDAASELRRGMEARADVVAMARDIGAWTSADPESGDSAAAFVDTVLVPAGVVSEVASMMERAREAMNVDGLVAPDTADFDEYHLKALLGLAMELENIVSSKIACVAMAKAFFKFVLVPLKLAAPVARLLLDQKPKLLLAFASKALLLRTTGGNGFGDDNMKKLLLLALVAPKALDLLKLNTGGDLLPLLKLLPLLGGTKLEALLPIALLAMTAFEGAEAAGFLKALLSQKLSSGRINVESTSEGVSGDEMAIVDYVVESWTTVEEESAAGVDAASELRRGMEARADVVAMARDIGAWTSADPESGDSAAAFVDTVLVPAGVVSEVASMMERAREAMNVDGLVAPDTADFDEYHLKALLGLAMELENIVSSKIACVAMAKAFFKFVLVPLKLAAPVARLLLDQKPKLLLAFASKALLLRTTGGNGFGDDNMKKLLLLALVAPKALDLLKLNTGGDLLPLLKLLPLLGGTKLEALLPIALLAMTAFEGAEAAGFLKALLSQKLSSGRINVESTSEGVSGDEMAIVDYVVESWTTVEEESAAGVDAASELRRGMEARADVVAMARDIGAWTSADPESGDSAAAFVDTVLVPAGVVSEVASMMERAREAMNVDGLVAPDTADFDEYHLKALLGLAMELENIVSSKIACVAMAKAFFKFVLVPLKLAAPVARLLLDQKPKLLLAFASKALLLRTTGGNGFGDDNMKKLLLLALVAPKALDLLKLNTGGDLLPLLKLLPLLGGTKLEALLPIALLAMTAFEGAEAAGFLKALLSQKLSSGRINVESTSEGVSGDEMAIVDYVVESWTTVEEESAAGVDAASELRRGMEARADVVAMARDIGAWTSADPESGDSAAAFVDTVLVPAGVVSEVASMMERAREAMNVDGLVAPDTADFDEYHLKALLGLAMELENIVSSKIACVAMAKAFFKFVLVPLKLAAPVARLLLDQKPKLLLAFASKALLLRTTGGNGFGDDNMKKLLLLALVAPKALDLLKLNTGGDLLPLLKLLPLLGGTKLEALLPIALLAMTAFEGAEAAGFLKALLSQKLSSGRINVESTSEGVSGDEMAIVDYVVESWTTVEEESAAGVDAASELRRGMEARADVVAMARDIGAWTSADPESGDSAAAFVDTVLVPAGVVSEVASMMERAREAMNVDGLVAPDTADFDEYHLKALLGLAMELENIVSSKIACVAMAKAFFKFVLVPLKLAAPVARLLLDQKPKLLLAFASKALLLRTTGGNGFGDDNMKKLLLLALVAPKALDLLKLNTGGDLLPLLKLLPLLGGTKLEALLPIALLAMTAFEGAEAAGFLKALLSQKLSSGRINVESTSEGVSGDEMAIVDYVVESWTTVEEESAAGVDAASELRRGMEARADVVAMARDIGAWTSADPESGDSAAAFVDTVLVPAGVVSEVASMMERAREAMNVDGLVAPDTADFDEYHLKALLGLAMELENIVSSKIACVAMAKAFFKFVLVPLKLAAPVARLLLDQKPKLLLAFASKALLLRTTGGNGFGDDNMKKLLLLALVAPKALDLLKLNTGGDLLPLLKLLPLLGGTKLEALLPIALLAMTGFDAF</sequence>
<reference evidence="2 3" key="1">
    <citation type="submission" date="2020-03" db="EMBL/GenBank/DDBJ databases">
        <title>Genome sequence of Toxoplasma gondii RH-88 strain.</title>
        <authorList>
            <person name="Lorenzi H.A."/>
            <person name="Venepally P."/>
            <person name="Rozenberg A."/>
            <person name="Sibley D."/>
        </authorList>
    </citation>
    <scope>NUCLEOTIDE SEQUENCE [LARGE SCALE GENOMIC DNA]</scope>
    <source>
        <strain evidence="2 3">RH-88</strain>
    </source>
</reference>
<dbReference type="Proteomes" id="UP000557509">
    <property type="component" value="Unassembled WGS sequence"/>
</dbReference>
<dbReference type="EMBL" id="JAAUHK010000195">
    <property type="protein sequence ID" value="KAF4640347.1"/>
    <property type="molecule type" value="Genomic_DNA"/>
</dbReference>
<dbReference type="VEuPathDB" id="ToxoDB:TGME49_234165"/>
<name>A0A7J6JZS7_TOXGO</name>
<keyword evidence="3" id="KW-1185">Reference proteome</keyword>
<feature type="compositionally biased region" description="Basic and acidic residues" evidence="1">
    <location>
        <begin position="80"/>
        <end position="90"/>
    </location>
</feature>
<gene>
    <name evidence="2" type="ORF">TGRH88_042730</name>
</gene>
<dbReference type="VEuPathDB" id="ToxoDB:TGME49_212030"/>
<comment type="caution">
    <text evidence="2">The sequence shown here is derived from an EMBL/GenBank/DDBJ whole genome shotgun (WGS) entry which is preliminary data.</text>
</comment>
<feature type="region of interest" description="Disordered" evidence="1">
    <location>
        <begin position="80"/>
        <end position="99"/>
    </location>
</feature>
<accession>A0A7J6JZS7</accession>
<evidence type="ECO:0000313" key="2">
    <source>
        <dbReference type="EMBL" id="KAF4640347.1"/>
    </source>
</evidence>
<proteinExistence type="predicted"/>
<organism evidence="2 3">
    <name type="scientific">Toxoplasma gondii</name>
    <dbReference type="NCBI Taxonomy" id="5811"/>
    <lineage>
        <taxon>Eukaryota</taxon>
        <taxon>Sar</taxon>
        <taxon>Alveolata</taxon>
        <taxon>Apicomplexa</taxon>
        <taxon>Conoidasida</taxon>
        <taxon>Coccidia</taxon>
        <taxon>Eucoccidiorida</taxon>
        <taxon>Eimeriorina</taxon>
        <taxon>Sarcocystidae</taxon>
        <taxon>Toxoplasma</taxon>
    </lineage>
</organism>
<protein>
    <submittedName>
        <fullName evidence="2">Uncharacterized protein</fullName>
    </submittedName>
</protein>